<keyword evidence="7" id="KW-1185">Reference proteome</keyword>
<dbReference type="EMBL" id="VFPT01000006">
    <property type="protein sequence ID" value="TQM89525.1"/>
    <property type="molecule type" value="Genomic_DNA"/>
</dbReference>
<dbReference type="Gene3D" id="3.30.420.40">
    <property type="match status" value="2"/>
</dbReference>
<reference evidence="6 7" key="1">
    <citation type="submission" date="2019-06" db="EMBL/GenBank/DDBJ databases">
        <title>Genomic Encyclopedia of Archaeal and Bacterial Type Strains, Phase II (KMG-II): from individual species to whole genera.</title>
        <authorList>
            <person name="Goeker M."/>
        </authorList>
    </citation>
    <scope>NUCLEOTIDE SEQUENCE [LARGE SCALE GENOMIC DNA]</scope>
    <source>
        <strain evidence="6 7">DSM 18423</strain>
    </source>
</reference>
<dbReference type="SUPFAM" id="SSF53067">
    <property type="entry name" value="Actin-like ATPase domain"/>
    <property type="match status" value="2"/>
</dbReference>
<evidence type="ECO:0008006" key="8">
    <source>
        <dbReference type="Google" id="ProtNLM"/>
    </source>
</evidence>
<evidence type="ECO:0000256" key="3">
    <source>
        <dbReference type="ARBA" id="ARBA00022777"/>
    </source>
</evidence>
<evidence type="ECO:0000313" key="6">
    <source>
        <dbReference type="EMBL" id="TQM89525.1"/>
    </source>
</evidence>
<dbReference type="PANTHER" id="PTHR10196:SF80">
    <property type="entry name" value="D-RIBULOSE KINASE"/>
    <property type="match status" value="1"/>
</dbReference>
<dbReference type="Pfam" id="PF02782">
    <property type="entry name" value="FGGY_C"/>
    <property type="match status" value="1"/>
</dbReference>
<dbReference type="GO" id="GO:0019150">
    <property type="term" value="F:D-ribulokinase activity"/>
    <property type="evidence" value="ECO:0007669"/>
    <property type="project" value="TreeGrafter"/>
</dbReference>
<protein>
    <recommendedName>
        <fullName evidence="8">Sugar (Pentulose or hexulose) kinase</fullName>
    </recommendedName>
</protein>
<organism evidence="6 7">
    <name type="scientific">Roseinatronobacter monicus</name>
    <dbReference type="NCBI Taxonomy" id="393481"/>
    <lineage>
        <taxon>Bacteria</taxon>
        <taxon>Pseudomonadati</taxon>
        <taxon>Pseudomonadota</taxon>
        <taxon>Alphaproteobacteria</taxon>
        <taxon>Rhodobacterales</taxon>
        <taxon>Paracoccaceae</taxon>
        <taxon>Roseinatronobacter</taxon>
    </lineage>
</organism>
<evidence type="ECO:0000256" key="1">
    <source>
        <dbReference type="ARBA" id="ARBA00009156"/>
    </source>
</evidence>
<dbReference type="RefSeq" id="WP_142085936.1">
    <property type="nucleotide sequence ID" value="NZ_VFPT01000006.1"/>
</dbReference>
<sequence>MTALALGIDLGTSGVRSAVLDATGAVLAQARADYGPAPDDYRDPECWWAATVTCLGAQMTELARTGYKASDITRIGVDGTSGSLVLTDAALAPVTRALMYSDSGFSDQAEQIAAHCPRAHVANGAGSALARALALVGEDPDQKAAHLLHQADFIAARMMGQGGMTDYNNALKTGLDPATGAWPDWMGCLRLPTHLLPLAHPPGAPLASISTDTAERFGLSRMAMVHAGTTDSIAAFLACADQTPGAAVTSLGTTLAVKLFSHKRIDAPEMGMYAHRIGGGWLIGGASNSGGGVLKAHFSAEELQTLSGQIDPETQTALDYYPLLRPGERFPVNDANLRPRLDPRPSNEADFLHGMLEGIARIEKRAYEVMAGMGASYPTCVSTAGGGAMNRTWTRIRTRVLGVRVYAAETPEASVGTARLVQSFRY</sequence>
<accession>A0A543K384</accession>
<dbReference type="GO" id="GO:0005829">
    <property type="term" value="C:cytosol"/>
    <property type="evidence" value="ECO:0007669"/>
    <property type="project" value="TreeGrafter"/>
</dbReference>
<comment type="similarity">
    <text evidence="1">Belongs to the FGGY kinase family.</text>
</comment>
<dbReference type="InterPro" id="IPR018485">
    <property type="entry name" value="FGGY_C"/>
</dbReference>
<evidence type="ECO:0000259" key="4">
    <source>
        <dbReference type="Pfam" id="PF00370"/>
    </source>
</evidence>
<dbReference type="InterPro" id="IPR043129">
    <property type="entry name" value="ATPase_NBD"/>
</dbReference>
<dbReference type="Proteomes" id="UP000320582">
    <property type="component" value="Unassembled WGS sequence"/>
</dbReference>
<dbReference type="GO" id="GO:0005997">
    <property type="term" value="P:xylulose metabolic process"/>
    <property type="evidence" value="ECO:0007669"/>
    <property type="project" value="TreeGrafter"/>
</dbReference>
<dbReference type="InterPro" id="IPR018484">
    <property type="entry name" value="FGGY_N"/>
</dbReference>
<dbReference type="PANTHER" id="PTHR10196">
    <property type="entry name" value="SUGAR KINASE"/>
    <property type="match status" value="1"/>
</dbReference>
<keyword evidence="2" id="KW-0808">Transferase</keyword>
<keyword evidence="3" id="KW-0418">Kinase</keyword>
<gene>
    <name evidence="6" type="ORF">BD293_4545</name>
</gene>
<dbReference type="PIRSF" id="PIRSF000538">
    <property type="entry name" value="GlpK"/>
    <property type="match status" value="1"/>
</dbReference>
<dbReference type="InterPro" id="IPR000577">
    <property type="entry name" value="Carb_kinase_FGGY"/>
</dbReference>
<name>A0A543K384_9RHOB</name>
<dbReference type="Pfam" id="PF00370">
    <property type="entry name" value="FGGY_N"/>
    <property type="match status" value="1"/>
</dbReference>
<evidence type="ECO:0000256" key="2">
    <source>
        <dbReference type="ARBA" id="ARBA00022679"/>
    </source>
</evidence>
<evidence type="ECO:0000259" key="5">
    <source>
        <dbReference type="Pfam" id="PF02782"/>
    </source>
</evidence>
<feature type="domain" description="Carbohydrate kinase FGGY C-terminal" evidence="5">
    <location>
        <begin position="248"/>
        <end position="414"/>
    </location>
</feature>
<comment type="caution">
    <text evidence="6">The sequence shown here is derived from an EMBL/GenBank/DDBJ whole genome shotgun (WGS) entry which is preliminary data.</text>
</comment>
<dbReference type="AlphaFoldDB" id="A0A543K384"/>
<dbReference type="CDD" id="cd07783">
    <property type="entry name" value="ASKHA_NBD_FGGY_SePSK_AtXK1-like"/>
    <property type="match status" value="1"/>
</dbReference>
<dbReference type="OrthoDB" id="9805576at2"/>
<proteinExistence type="inferred from homology"/>
<evidence type="ECO:0000313" key="7">
    <source>
        <dbReference type="Proteomes" id="UP000320582"/>
    </source>
</evidence>
<feature type="domain" description="Carbohydrate kinase FGGY N-terminal" evidence="4">
    <location>
        <begin position="5"/>
        <end position="237"/>
    </location>
</feature>
<dbReference type="GO" id="GO:0004856">
    <property type="term" value="F:D-xylulokinase activity"/>
    <property type="evidence" value="ECO:0007669"/>
    <property type="project" value="TreeGrafter"/>
</dbReference>